<accession>A0A392NXB3</accession>
<feature type="region of interest" description="Disordered" evidence="1">
    <location>
        <begin position="16"/>
        <end position="75"/>
    </location>
</feature>
<dbReference type="AlphaFoldDB" id="A0A392NXB3"/>
<evidence type="ECO:0000313" key="2">
    <source>
        <dbReference type="EMBL" id="MCI03746.1"/>
    </source>
</evidence>
<feature type="compositionally biased region" description="Basic and acidic residues" evidence="1">
    <location>
        <begin position="58"/>
        <end position="67"/>
    </location>
</feature>
<organism evidence="2 3">
    <name type="scientific">Trifolium medium</name>
    <dbReference type="NCBI Taxonomy" id="97028"/>
    <lineage>
        <taxon>Eukaryota</taxon>
        <taxon>Viridiplantae</taxon>
        <taxon>Streptophyta</taxon>
        <taxon>Embryophyta</taxon>
        <taxon>Tracheophyta</taxon>
        <taxon>Spermatophyta</taxon>
        <taxon>Magnoliopsida</taxon>
        <taxon>eudicotyledons</taxon>
        <taxon>Gunneridae</taxon>
        <taxon>Pentapetalae</taxon>
        <taxon>rosids</taxon>
        <taxon>fabids</taxon>
        <taxon>Fabales</taxon>
        <taxon>Fabaceae</taxon>
        <taxon>Papilionoideae</taxon>
        <taxon>50 kb inversion clade</taxon>
        <taxon>NPAAA clade</taxon>
        <taxon>Hologalegina</taxon>
        <taxon>IRL clade</taxon>
        <taxon>Trifolieae</taxon>
        <taxon>Trifolium</taxon>
    </lineage>
</organism>
<evidence type="ECO:0000313" key="3">
    <source>
        <dbReference type="Proteomes" id="UP000265520"/>
    </source>
</evidence>
<dbReference type="EMBL" id="LXQA010053155">
    <property type="protein sequence ID" value="MCI03746.1"/>
    <property type="molecule type" value="Genomic_DNA"/>
</dbReference>
<keyword evidence="3" id="KW-1185">Reference proteome</keyword>
<comment type="caution">
    <text evidence="2">The sequence shown here is derived from an EMBL/GenBank/DDBJ whole genome shotgun (WGS) entry which is preliminary data.</text>
</comment>
<reference evidence="2 3" key="1">
    <citation type="journal article" date="2018" name="Front. Plant Sci.">
        <title>Red Clover (Trifolium pratense) and Zigzag Clover (T. medium) - A Picture of Genomic Similarities and Differences.</title>
        <authorList>
            <person name="Dluhosova J."/>
            <person name="Istvanek J."/>
            <person name="Nedelnik J."/>
            <person name="Repkova J."/>
        </authorList>
    </citation>
    <scope>NUCLEOTIDE SEQUENCE [LARGE SCALE GENOMIC DNA]</scope>
    <source>
        <strain evidence="3">cv. 10/8</strain>
        <tissue evidence="2">Leaf</tissue>
    </source>
</reference>
<feature type="compositionally biased region" description="Low complexity" evidence="1">
    <location>
        <begin position="34"/>
        <end position="48"/>
    </location>
</feature>
<name>A0A392NXB3_9FABA</name>
<evidence type="ECO:0000256" key="1">
    <source>
        <dbReference type="SAM" id="MobiDB-lite"/>
    </source>
</evidence>
<sequence>MANFVERMLKLAADEKVSKKGKKSQGRAAVVLAGSKSGPGSSSTPGDGRVSSSGAKETPQKRSRQEEPVVDLTDSDQKFMLPNRCLFCASPVVNGPRISIPHQAKGHRENNDLSSFGGAKCMSAWG</sequence>
<protein>
    <submittedName>
        <fullName evidence="2">Uncharacterized protein</fullName>
    </submittedName>
</protein>
<dbReference type="Proteomes" id="UP000265520">
    <property type="component" value="Unassembled WGS sequence"/>
</dbReference>
<proteinExistence type="predicted"/>